<feature type="compositionally biased region" description="Pro residues" evidence="1">
    <location>
        <begin position="227"/>
        <end position="239"/>
    </location>
</feature>
<dbReference type="EMBL" id="SMKQ01000008">
    <property type="protein sequence ID" value="TDD54606.1"/>
    <property type="molecule type" value="Genomic_DNA"/>
</dbReference>
<evidence type="ECO:0000313" key="2">
    <source>
        <dbReference type="EMBL" id="TDD54606.1"/>
    </source>
</evidence>
<dbReference type="AlphaFoldDB" id="A0A4R4Z9E6"/>
<comment type="caution">
    <text evidence="2">The sequence shown here is derived from an EMBL/GenBank/DDBJ whole genome shotgun (WGS) entry which is preliminary data.</text>
</comment>
<evidence type="ECO:0000256" key="1">
    <source>
        <dbReference type="SAM" id="MobiDB-lite"/>
    </source>
</evidence>
<sequence length="366" mass="38057">MLVVAGLATSAHAATGWVANSPSKILNSNTVRLVGGNTSVETANLDMFVQAGDVVSFRYVLQGDAKCDGGAPRVYVEAQGVVTNSWDQNLAAGTQCGSNGVVTFKVPANGRIGAAGVVYDNGKPGQVVVSDLRVDGRPVSFLNRPLARVTPDAPKVVQPECGTSRGTLTVPAKHGVTYQVNGEAWRPGEYKVRPGVYRVAAEARDGYRLVGDERWRLTVDKAAACPSPSPTPTEPPVSPSPTTSPTDTPEVREATPAAPVLTQATCDDKTASIAIPEVAGVVYKTASGKTVEQGKRYTVEAGNVSLTAEAADGYTLKDGAAAEWMFVVSETPDCQTPSATPTTPVVVVNNIPVPARVDTGLGGLTR</sequence>
<name>A0A4R4Z9E6_9ACTN</name>
<proteinExistence type="predicted"/>
<accession>A0A4R4Z9E6</accession>
<reference evidence="2 3" key="1">
    <citation type="submission" date="2019-03" db="EMBL/GenBank/DDBJ databases">
        <title>Draft genome sequences of novel Actinobacteria.</title>
        <authorList>
            <person name="Sahin N."/>
            <person name="Ay H."/>
            <person name="Saygin H."/>
        </authorList>
    </citation>
    <scope>NUCLEOTIDE SEQUENCE [LARGE SCALE GENOMIC DNA]</scope>
    <source>
        <strain evidence="2 3">CH32</strain>
    </source>
</reference>
<gene>
    <name evidence="2" type="ORF">E1286_05300</name>
</gene>
<dbReference type="OrthoDB" id="3411821at2"/>
<keyword evidence="3" id="KW-1185">Reference proteome</keyword>
<organism evidence="2 3">
    <name type="scientific">Nonomuraea terrae</name>
    <dbReference type="NCBI Taxonomy" id="2530383"/>
    <lineage>
        <taxon>Bacteria</taxon>
        <taxon>Bacillati</taxon>
        <taxon>Actinomycetota</taxon>
        <taxon>Actinomycetes</taxon>
        <taxon>Streptosporangiales</taxon>
        <taxon>Streptosporangiaceae</taxon>
        <taxon>Nonomuraea</taxon>
    </lineage>
</organism>
<dbReference type="Proteomes" id="UP000295302">
    <property type="component" value="Unassembled WGS sequence"/>
</dbReference>
<feature type="region of interest" description="Disordered" evidence="1">
    <location>
        <begin position="223"/>
        <end position="253"/>
    </location>
</feature>
<dbReference type="RefSeq" id="WP_132609244.1">
    <property type="nucleotide sequence ID" value="NZ_SMKQ01000008.1"/>
</dbReference>
<evidence type="ECO:0000313" key="3">
    <source>
        <dbReference type="Proteomes" id="UP000295302"/>
    </source>
</evidence>
<protein>
    <submittedName>
        <fullName evidence="2">Uncharacterized protein</fullName>
    </submittedName>
</protein>